<keyword evidence="8" id="KW-0576">Peroxisome</keyword>
<dbReference type="InterPro" id="IPR020616">
    <property type="entry name" value="Thiolase_N"/>
</dbReference>
<accession>A0AAD9EB25</accession>
<evidence type="ECO:0000256" key="4">
    <source>
        <dbReference type="ARBA" id="ARBA00022679"/>
    </source>
</evidence>
<keyword evidence="3" id="KW-0813">Transport</keyword>
<dbReference type="Proteomes" id="UP001243330">
    <property type="component" value="Unassembled WGS sequence"/>
</dbReference>
<sequence length="461" mass="49723">MAPRQKREKAPCYVLGVGMTKFIKPRGKVDYTELGFEAGVKAMLDAQINYDDVDQGVACYCYGDSTCGQRVFYQFGMTSIPIYNVNNNCSTGSTGLAMARTFVSSGAADCVLVVGFEKMMPGSLQSFFNDRENPTGTSIKMMAETRGITNSPGAAQMFGNAGREYMEKHGAKPEDFAEIARINHEHSTRNPYSQFQDVYTQEQILKAPEIFAPLTKLQCCPTSDGGAAAVLVSQAFLDERPHLKDQAVLVAGQCLATDAPSLFSRSAIDLMGFEMTQHAVKAALAEAGVTQNDVQVVELHDCFSANEMIVLDSLGLAQPGKAHELVRRGDITYGGKYVVNPSGGLISKGHPLGATGIAQCAELVWHLRGWANNRAVPRTKAALQHNLGLGGAVVVTVYKRADGKEAPKVDSATVGKVNNLGYNPAVEAKGFTAQQAASVRSRTKKSEWALQDTEEKVEARF</sequence>
<keyword evidence="5" id="KW-0630">Potassium</keyword>
<evidence type="ECO:0000256" key="9">
    <source>
        <dbReference type="ARBA" id="ARBA00032316"/>
    </source>
</evidence>
<protein>
    <recommendedName>
        <fullName evidence="2">propanoyl-CoA C-acyltransferase</fullName>
        <ecNumber evidence="2">2.3.1.176</ecNumber>
    </recommendedName>
    <alternativeName>
        <fullName evidence="9">Propanoyl-CoA C-acyltransferase</fullName>
    </alternativeName>
</protein>
<dbReference type="Pfam" id="PF00108">
    <property type="entry name" value="Thiolase_N"/>
    <property type="match status" value="1"/>
</dbReference>
<organism evidence="12 13">
    <name type="scientific">Colletotrichum chrysophilum</name>
    <dbReference type="NCBI Taxonomy" id="1836956"/>
    <lineage>
        <taxon>Eukaryota</taxon>
        <taxon>Fungi</taxon>
        <taxon>Dikarya</taxon>
        <taxon>Ascomycota</taxon>
        <taxon>Pezizomycotina</taxon>
        <taxon>Sordariomycetes</taxon>
        <taxon>Hypocreomycetidae</taxon>
        <taxon>Glomerellales</taxon>
        <taxon>Glomerellaceae</taxon>
        <taxon>Colletotrichum</taxon>
        <taxon>Colletotrichum gloeosporioides species complex</taxon>
    </lineage>
</organism>
<dbReference type="NCBIfam" id="NF006102">
    <property type="entry name" value="PRK08256.1"/>
    <property type="match status" value="1"/>
</dbReference>
<dbReference type="InterPro" id="IPR020613">
    <property type="entry name" value="Thiolase_CS"/>
</dbReference>
<dbReference type="SUPFAM" id="SSF53901">
    <property type="entry name" value="Thiolase-like"/>
    <property type="match status" value="2"/>
</dbReference>
<evidence type="ECO:0000256" key="5">
    <source>
        <dbReference type="ARBA" id="ARBA00022958"/>
    </source>
</evidence>
<dbReference type="GO" id="GO:0016747">
    <property type="term" value="F:acyltransferase activity, transferring groups other than amino-acyl groups"/>
    <property type="evidence" value="ECO:0007669"/>
    <property type="project" value="InterPro"/>
</dbReference>
<dbReference type="InterPro" id="IPR055140">
    <property type="entry name" value="Thiolase_C_2"/>
</dbReference>
<keyword evidence="6" id="KW-0445">Lipid transport</keyword>
<dbReference type="FunFam" id="3.40.47.10:FF:000016">
    <property type="entry name" value="Non-specific lipid-transfer protein"/>
    <property type="match status" value="1"/>
</dbReference>
<dbReference type="CDD" id="cd00829">
    <property type="entry name" value="SCP-x_thiolase"/>
    <property type="match status" value="1"/>
</dbReference>
<feature type="domain" description="Thiolase C-terminal" evidence="11">
    <location>
        <begin position="269"/>
        <end position="390"/>
    </location>
</feature>
<evidence type="ECO:0000259" key="10">
    <source>
        <dbReference type="Pfam" id="PF00108"/>
    </source>
</evidence>
<dbReference type="PROSITE" id="PS00098">
    <property type="entry name" value="THIOLASE_1"/>
    <property type="match status" value="1"/>
</dbReference>
<keyword evidence="4" id="KW-0808">Transferase</keyword>
<reference evidence="12" key="1">
    <citation type="submission" date="2023-01" db="EMBL/GenBank/DDBJ databases">
        <title>Colletotrichum chrysophilum M932 genome sequence.</title>
        <authorList>
            <person name="Baroncelli R."/>
        </authorList>
    </citation>
    <scope>NUCLEOTIDE SEQUENCE</scope>
    <source>
        <strain evidence="12">M932</strain>
    </source>
</reference>
<name>A0AAD9EB25_9PEZI</name>
<evidence type="ECO:0000259" key="11">
    <source>
        <dbReference type="Pfam" id="PF22691"/>
    </source>
</evidence>
<dbReference type="InterPro" id="IPR016039">
    <property type="entry name" value="Thiolase-like"/>
</dbReference>
<evidence type="ECO:0000256" key="8">
    <source>
        <dbReference type="ARBA" id="ARBA00023140"/>
    </source>
</evidence>
<dbReference type="Gene3D" id="3.40.47.10">
    <property type="match status" value="1"/>
</dbReference>
<keyword evidence="13" id="KW-1185">Reference proteome</keyword>
<feature type="domain" description="Thiolase N-terminal" evidence="10">
    <location>
        <begin position="14"/>
        <end position="234"/>
    </location>
</feature>
<comment type="subcellular location">
    <subcellularLocation>
        <location evidence="1">Peroxisome</location>
    </subcellularLocation>
</comment>
<dbReference type="PROSITE" id="PS00737">
    <property type="entry name" value="THIOLASE_2"/>
    <property type="match status" value="1"/>
</dbReference>
<evidence type="ECO:0000313" key="13">
    <source>
        <dbReference type="Proteomes" id="UP001243330"/>
    </source>
</evidence>
<dbReference type="Pfam" id="PF22691">
    <property type="entry name" value="Thiolase_C_1"/>
    <property type="match status" value="1"/>
</dbReference>
<dbReference type="GO" id="GO:0008289">
    <property type="term" value="F:lipid binding"/>
    <property type="evidence" value="ECO:0007669"/>
    <property type="project" value="UniProtKB-KW"/>
</dbReference>
<comment type="caution">
    <text evidence="12">The sequence shown here is derived from an EMBL/GenBank/DDBJ whole genome shotgun (WGS) entry which is preliminary data.</text>
</comment>
<dbReference type="InterPro" id="IPR020615">
    <property type="entry name" value="Thiolase_acyl_enz_int_AS"/>
</dbReference>
<dbReference type="GO" id="GO:0005777">
    <property type="term" value="C:peroxisome"/>
    <property type="evidence" value="ECO:0007669"/>
    <property type="project" value="UniProtKB-SubCell"/>
</dbReference>
<evidence type="ECO:0000256" key="3">
    <source>
        <dbReference type="ARBA" id="ARBA00022448"/>
    </source>
</evidence>
<dbReference type="AlphaFoldDB" id="A0AAD9EB25"/>
<evidence type="ECO:0000313" key="12">
    <source>
        <dbReference type="EMBL" id="KAK1841187.1"/>
    </source>
</evidence>
<evidence type="ECO:0000256" key="2">
    <source>
        <dbReference type="ARBA" id="ARBA00012352"/>
    </source>
</evidence>
<proteinExistence type="predicted"/>
<keyword evidence="7" id="KW-0446">Lipid-binding</keyword>
<evidence type="ECO:0000256" key="6">
    <source>
        <dbReference type="ARBA" id="ARBA00023055"/>
    </source>
</evidence>
<evidence type="ECO:0000256" key="7">
    <source>
        <dbReference type="ARBA" id="ARBA00023121"/>
    </source>
</evidence>
<dbReference type="PANTHER" id="PTHR42870">
    <property type="entry name" value="ACETYL-COA C-ACETYLTRANSFERASE"/>
    <property type="match status" value="1"/>
</dbReference>
<dbReference type="GO" id="GO:0006869">
    <property type="term" value="P:lipid transport"/>
    <property type="evidence" value="ECO:0007669"/>
    <property type="project" value="UniProtKB-KW"/>
</dbReference>
<evidence type="ECO:0000256" key="1">
    <source>
        <dbReference type="ARBA" id="ARBA00004275"/>
    </source>
</evidence>
<dbReference type="PANTHER" id="PTHR42870:SF1">
    <property type="entry name" value="NON-SPECIFIC LIPID-TRANSFER PROTEIN-LIKE 2"/>
    <property type="match status" value="1"/>
</dbReference>
<gene>
    <name evidence="12" type="ORF">CCHR01_16173</name>
</gene>
<dbReference type="EMBL" id="JAQOWY010000499">
    <property type="protein sequence ID" value="KAK1841187.1"/>
    <property type="molecule type" value="Genomic_DNA"/>
</dbReference>
<dbReference type="EC" id="2.3.1.176" evidence="2"/>